<keyword evidence="1" id="KW-0802">TPR repeat</keyword>
<dbReference type="AlphaFoldDB" id="A0A1E3LZR4"/>
<dbReference type="STRING" id="1888892.BFL28_10870"/>
<dbReference type="Pfam" id="PF13432">
    <property type="entry name" value="TPR_16"/>
    <property type="match status" value="2"/>
</dbReference>
<evidence type="ECO:0000256" key="1">
    <source>
        <dbReference type="PROSITE-ProRule" id="PRU00339"/>
    </source>
</evidence>
<dbReference type="PANTHER" id="PTHR44998">
    <property type="match status" value="1"/>
</dbReference>
<sequence>MDVAILDLAEALRTGNRVMAGDALGKLGAGPLDFVVPIVRAWMAADAGGDPVALLDAARTDGLARRYIVEHRALLLIATRRTDEGLAAIRAQAALDGEPQDLRTTAAMALAARGQRSAARDLLGEDAAQTRIRKVRLGAAFGASRLFARLGSDLAGQNAETLTIALMRATLLLDPADDRSRLLLAEALKADGAIDSALATLASVPSGSPAYAAAQGERIRLIQARGEEKVALDSAAARAALPDAVPGDRQLYADMLVEAGRDAEAATVYAQLLDRRDDAPDWTIHLQLGGAPGRAGRWDQALPHLRRAVELGPNQPVALNYLGYALVDRGQDVAAGRQLLERASKLRPDDPSITDSLGWSYFRTGDNARALPLLERAAQGNPASATINEHLGDAYWTAGRRFEARYAWRAAALHAEGEQQARIAGKLANGLTRNSPKVGNGVETSRWLGARAQRRVAARDLTDQQRMAAP</sequence>
<dbReference type="OrthoDB" id="9766710at2"/>
<dbReference type="Proteomes" id="UP000094487">
    <property type="component" value="Unassembled WGS sequence"/>
</dbReference>
<evidence type="ECO:0000313" key="2">
    <source>
        <dbReference type="EMBL" id="ODP39307.1"/>
    </source>
</evidence>
<dbReference type="SUPFAM" id="SSF48452">
    <property type="entry name" value="TPR-like"/>
    <property type="match status" value="1"/>
</dbReference>
<evidence type="ECO:0000313" key="3">
    <source>
        <dbReference type="Proteomes" id="UP000094487"/>
    </source>
</evidence>
<dbReference type="PROSITE" id="PS50005">
    <property type="entry name" value="TPR"/>
    <property type="match status" value="1"/>
</dbReference>
<keyword evidence="3" id="KW-1185">Reference proteome</keyword>
<reference evidence="2 3" key="1">
    <citation type="submission" date="2016-08" db="EMBL/GenBank/DDBJ databases">
        <title>Draft genome of the agarase producing Sphingomonas sp. MCT13.</title>
        <authorList>
            <person name="D'Andrea M.M."/>
            <person name="Rossolini G.M."/>
            <person name="Thaller M.C."/>
        </authorList>
    </citation>
    <scope>NUCLEOTIDE SEQUENCE [LARGE SCALE GENOMIC DNA]</scope>
    <source>
        <strain evidence="2 3">MCT13</strain>
    </source>
</reference>
<dbReference type="RefSeq" id="WP_069319078.1">
    <property type="nucleotide sequence ID" value="NZ_MDDS01000006.1"/>
</dbReference>
<protein>
    <submittedName>
        <fullName evidence="2">Uncharacterized protein</fullName>
    </submittedName>
</protein>
<dbReference type="InterPro" id="IPR019734">
    <property type="entry name" value="TPR_rpt"/>
</dbReference>
<name>A0A1E3LZR4_9SPHN</name>
<organism evidence="2 3">
    <name type="scientific">Sphingomonas turrisvirgatae</name>
    <dbReference type="NCBI Taxonomy" id="1888892"/>
    <lineage>
        <taxon>Bacteria</taxon>
        <taxon>Pseudomonadati</taxon>
        <taxon>Pseudomonadota</taxon>
        <taxon>Alphaproteobacteria</taxon>
        <taxon>Sphingomonadales</taxon>
        <taxon>Sphingomonadaceae</taxon>
        <taxon>Sphingomonas</taxon>
    </lineage>
</organism>
<dbReference type="PANTHER" id="PTHR44998:SF1">
    <property type="entry name" value="UDP-N-ACETYLGLUCOSAMINE--PEPTIDE N-ACETYLGLUCOSAMINYLTRANSFERASE 110 KDA SUBUNIT"/>
    <property type="match status" value="1"/>
</dbReference>
<gene>
    <name evidence="2" type="ORF">BFL28_10870</name>
</gene>
<dbReference type="InterPro" id="IPR011990">
    <property type="entry name" value="TPR-like_helical_dom_sf"/>
</dbReference>
<accession>A0A1E3LZR4</accession>
<feature type="repeat" description="TPR" evidence="1">
    <location>
        <begin position="282"/>
        <end position="315"/>
    </location>
</feature>
<proteinExistence type="predicted"/>
<comment type="caution">
    <text evidence="2">The sequence shown here is derived from an EMBL/GenBank/DDBJ whole genome shotgun (WGS) entry which is preliminary data.</text>
</comment>
<dbReference type="Gene3D" id="1.25.40.10">
    <property type="entry name" value="Tetratricopeptide repeat domain"/>
    <property type="match status" value="2"/>
</dbReference>
<dbReference type="EMBL" id="MDDS01000006">
    <property type="protein sequence ID" value="ODP39307.1"/>
    <property type="molecule type" value="Genomic_DNA"/>
</dbReference>